<keyword evidence="5 7" id="KW-0472">Membrane</keyword>
<feature type="transmembrane region" description="Helical" evidence="7">
    <location>
        <begin position="66"/>
        <end position="87"/>
    </location>
</feature>
<feature type="transmembrane region" description="Helical" evidence="7">
    <location>
        <begin position="35"/>
        <end position="54"/>
    </location>
</feature>
<feature type="transmembrane region" description="Helical" evidence="7">
    <location>
        <begin position="99"/>
        <end position="121"/>
    </location>
</feature>
<dbReference type="InterPro" id="IPR019108">
    <property type="entry name" value="Caa3_assmbl_CtaG-rel"/>
</dbReference>
<proteinExistence type="predicted"/>
<feature type="transmembrane region" description="Helical" evidence="7">
    <location>
        <begin position="260"/>
        <end position="281"/>
    </location>
</feature>
<dbReference type="AlphaFoldDB" id="A0A4Y3WUJ4"/>
<evidence type="ECO:0000256" key="3">
    <source>
        <dbReference type="ARBA" id="ARBA00022692"/>
    </source>
</evidence>
<keyword evidence="2" id="KW-1003">Cell membrane</keyword>
<keyword evidence="4 7" id="KW-1133">Transmembrane helix</keyword>
<gene>
    <name evidence="8" type="ORF">PHY01_37020</name>
</gene>
<comment type="subcellular location">
    <subcellularLocation>
        <location evidence="1">Cell membrane</location>
        <topology evidence="1">Multi-pass membrane protein</topology>
    </subcellularLocation>
</comment>
<reference evidence="8 9" key="1">
    <citation type="submission" date="2019-06" db="EMBL/GenBank/DDBJ databases">
        <title>Whole genome shotgun sequence of Pseudonocardia hydrocarbonoxydans NBRC 14498.</title>
        <authorList>
            <person name="Hosoyama A."/>
            <person name="Uohara A."/>
            <person name="Ohji S."/>
            <person name="Ichikawa N."/>
        </authorList>
    </citation>
    <scope>NUCLEOTIDE SEQUENCE [LARGE SCALE GENOMIC DNA]</scope>
    <source>
        <strain evidence="8 9">NBRC 14498</strain>
    </source>
</reference>
<organism evidence="8 9">
    <name type="scientific">Pseudonocardia hydrocarbonoxydans</name>
    <dbReference type="NCBI Taxonomy" id="76726"/>
    <lineage>
        <taxon>Bacteria</taxon>
        <taxon>Bacillati</taxon>
        <taxon>Actinomycetota</taxon>
        <taxon>Actinomycetes</taxon>
        <taxon>Pseudonocardiales</taxon>
        <taxon>Pseudonocardiaceae</taxon>
        <taxon>Pseudonocardia</taxon>
    </lineage>
</organism>
<evidence type="ECO:0000256" key="5">
    <source>
        <dbReference type="ARBA" id="ARBA00023136"/>
    </source>
</evidence>
<evidence type="ECO:0000256" key="4">
    <source>
        <dbReference type="ARBA" id="ARBA00022989"/>
    </source>
</evidence>
<evidence type="ECO:0000256" key="2">
    <source>
        <dbReference type="ARBA" id="ARBA00022475"/>
    </source>
</evidence>
<dbReference type="GO" id="GO:0005886">
    <property type="term" value="C:plasma membrane"/>
    <property type="evidence" value="ECO:0007669"/>
    <property type="project" value="UniProtKB-SubCell"/>
</dbReference>
<dbReference type="OrthoDB" id="5241646at2"/>
<dbReference type="EMBL" id="BJNG01000034">
    <property type="protein sequence ID" value="GEC21419.1"/>
    <property type="molecule type" value="Genomic_DNA"/>
</dbReference>
<comment type="caution">
    <text evidence="8">The sequence shown here is derived from an EMBL/GenBank/DDBJ whole genome shotgun (WGS) entry which is preliminary data.</text>
</comment>
<protein>
    <submittedName>
        <fullName evidence="8">Membrane protein</fullName>
    </submittedName>
</protein>
<name>A0A4Y3WUJ4_9PSEU</name>
<feature type="transmembrane region" description="Helical" evidence="7">
    <location>
        <begin position="142"/>
        <end position="162"/>
    </location>
</feature>
<dbReference type="Proteomes" id="UP000320338">
    <property type="component" value="Unassembled WGS sequence"/>
</dbReference>
<feature type="transmembrane region" description="Helical" evidence="7">
    <location>
        <begin position="207"/>
        <end position="229"/>
    </location>
</feature>
<evidence type="ECO:0000256" key="6">
    <source>
        <dbReference type="SAM" id="MobiDB-lite"/>
    </source>
</evidence>
<feature type="region of interest" description="Disordered" evidence="6">
    <location>
        <begin position="295"/>
        <end position="329"/>
    </location>
</feature>
<feature type="transmembrane region" description="Helical" evidence="7">
    <location>
        <begin position="174"/>
        <end position="195"/>
    </location>
</feature>
<sequence length="329" mass="37034">MPAPPPPAVLAWMPPADQPPLTIERMLTAWTFDPAMVLPVLVAAGLYLWGVRMLRRRGDAWPVLRTVYWFAGLTLVFLATSSALGVYDRTLFVVPAIQHMLLQMIAPVGLAMGAPVTLAMRTFPAVWRRRVLAVVHSRPMRFVGHPAIAFALFAITQFAFYYTPLYELSLRNVWLHDLSHVHFVLVGFLFFWALLGVDPVPHRPPFFFRFMLVLGLAPMHILLGIPIMLMKELLAEDFYVEVARDWGPTMLDDQAVGGGILWGFGDVSAAALIGAFVLQWYRSDERDARRTDRALDRRYGAGPTMPPWWLEPEEQAHRAAQAPPGREGP</sequence>
<keyword evidence="9" id="KW-1185">Reference proteome</keyword>
<evidence type="ECO:0000313" key="8">
    <source>
        <dbReference type="EMBL" id="GEC21419.1"/>
    </source>
</evidence>
<evidence type="ECO:0000256" key="7">
    <source>
        <dbReference type="SAM" id="Phobius"/>
    </source>
</evidence>
<evidence type="ECO:0000313" key="9">
    <source>
        <dbReference type="Proteomes" id="UP000320338"/>
    </source>
</evidence>
<accession>A0A4Y3WUJ4</accession>
<dbReference type="RefSeq" id="WP_141280233.1">
    <property type="nucleotide sequence ID" value="NZ_BAAARZ010000005.1"/>
</dbReference>
<keyword evidence="3 7" id="KW-0812">Transmembrane</keyword>
<dbReference type="Pfam" id="PF09678">
    <property type="entry name" value="Caa3_CtaG"/>
    <property type="match status" value="1"/>
</dbReference>
<evidence type="ECO:0000256" key="1">
    <source>
        <dbReference type="ARBA" id="ARBA00004651"/>
    </source>
</evidence>